<keyword evidence="2" id="KW-1003">Cell membrane</keyword>
<keyword evidence="3 6" id="KW-0812">Transmembrane</keyword>
<gene>
    <name evidence="7" type="ORF">QP433_05850</name>
</gene>
<proteinExistence type="predicted"/>
<dbReference type="EMBL" id="JASOOE010000010">
    <property type="protein sequence ID" value="MDK7187499.1"/>
    <property type="molecule type" value="Genomic_DNA"/>
</dbReference>
<dbReference type="PANTHER" id="PTHR32196">
    <property type="entry name" value="ABC TRANSPORTER PERMEASE PROTEIN YPHD-RELATED-RELATED"/>
    <property type="match status" value="1"/>
</dbReference>
<feature type="transmembrane region" description="Helical" evidence="6">
    <location>
        <begin position="273"/>
        <end position="300"/>
    </location>
</feature>
<feature type="transmembrane region" description="Helical" evidence="6">
    <location>
        <begin position="51"/>
        <end position="71"/>
    </location>
</feature>
<feature type="transmembrane region" description="Helical" evidence="6">
    <location>
        <begin position="138"/>
        <end position="159"/>
    </location>
</feature>
<organism evidence="7 8">
    <name type="scientific">Facklamia hominis</name>
    <dbReference type="NCBI Taxonomy" id="178214"/>
    <lineage>
        <taxon>Bacteria</taxon>
        <taxon>Bacillati</taxon>
        <taxon>Bacillota</taxon>
        <taxon>Bacilli</taxon>
        <taxon>Lactobacillales</taxon>
        <taxon>Aerococcaceae</taxon>
        <taxon>Facklamia</taxon>
    </lineage>
</organism>
<feature type="transmembrane region" description="Helical" evidence="6">
    <location>
        <begin position="187"/>
        <end position="205"/>
    </location>
</feature>
<accession>A0AAJ1Q643</accession>
<protein>
    <submittedName>
        <fullName evidence="7">Beta-methylgalactoside transporter</fullName>
    </submittedName>
</protein>
<dbReference type="RefSeq" id="WP_070610038.1">
    <property type="nucleotide sequence ID" value="NZ_JASOOE010000010.1"/>
</dbReference>
<sequence>MTEKVKNVIKPKRSFMDWMIENALIMVIILMVIYTAYSANNFLSFHNLKNILANVSVRFIIALGISGPLITRGTDLSAGRIVGITAVVTAVFLQRPDASSGIMYPAIAGSPIIVALLAALAVGLFFGCINGLVISKLYVPPFIATLGTQIAIYGLNMILSKNAPIGSLNQDFTKFGALGFRVGEIQIPYLTFIALTMGIFMYILYRYTVYGKQMYAIGGNELAAEVSGVNTSRSKLTIYCLAGLLYALAGFLLTAKTGSAAVTAGTGYELEAIAAATIGGVSTAGGVGSVTGILIGVLVFELLKTCLQFLGITPEMTNVFQGIVIVAAVALDIRKTMRKK</sequence>
<dbReference type="Pfam" id="PF02653">
    <property type="entry name" value="BPD_transp_2"/>
    <property type="match status" value="1"/>
</dbReference>
<evidence type="ECO:0000256" key="6">
    <source>
        <dbReference type="SAM" id="Phobius"/>
    </source>
</evidence>
<dbReference type="AlphaFoldDB" id="A0AAJ1Q643"/>
<evidence type="ECO:0000256" key="5">
    <source>
        <dbReference type="ARBA" id="ARBA00023136"/>
    </source>
</evidence>
<evidence type="ECO:0000256" key="4">
    <source>
        <dbReference type="ARBA" id="ARBA00022989"/>
    </source>
</evidence>
<dbReference type="Proteomes" id="UP001229251">
    <property type="component" value="Unassembled WGS sequence"/>
</dbReference>
<dbReference type="CDD" id="cd06579">
    <property type="entry name" value="TM_PBP1_transp_AraH_like"/>
    <property type="match status" value="1"/>
</dbReference>
<feature type="transmembrane region" description="Helical" evidence="6">
    <location>
        <begin position="78"/>
        <end position="96"/>
    </location>
</feature>
<feature type="transmembrane region" description="Helical" evidence="6">
    <location>
        <begin position="20"/>
        <end position="39"/>
    </location>
</feature>
<feature type="transmembrane region" description="Helical" evidence="6">
    <location>
        <begin position="236"/>
        <end position="253"/>
    </location>
</feature>
<evidence type="ECO:0000256" key="3">
    <source>
        <dbReference type="ARBA" id="ARBA00022692"/>
    </source>
</evidence>
<dbReference type="GO" id="GO:0022857">
    <property type="term" value="F:transmembrane transporter activity"/>
    <property type="evidence" value="ECO:0007669"/>
    <property type="project" value="InterPro"/>
</dbReference>
<evidence type="ECO:0000256" key="1">
    <source>
        <dbReference type="ARBA" id="ARBA00004651"/>
    </source>
</evidence>
<keyword evidence="4 6" id="KW-1133">Transmembrane helix</keyword>
<feature type="transmembrane region" description="Helical" evidence="6">
    <location>
        <begin position="102"/>
        <end position="126"/>
    </location>
</feature>
<evidence type="ECO:0000313" key="7">
    <source>
        <dbReference type="EMBL" id="MDK7187499.1"/>
    </source>
</evidence>
<reference evidence="7" key="1">
    <citation type="submission" date="2023-05" db="EMBL/GenBank/DDBJ databases">
        <title>Cataloging the Phylogenetic Diversity of Human Bladder Bacteria.</title>
        <authorList>
            <person name="Du J."/>
        </authorList>
    </citation>
    <scope>NUCLEOTIDE SEQUENCE</scope>
    <source>
        <strain evidence="7">UMB1231</strain>
    </source>
</reference>
<evidence type="ECO:0000256" key="2">
    <source>
        <dbReference type="ARBA" id="ARBA00022475"/>
    </source>
</evidence>
<evidence type="ECO:0000313" key="8">
    <source>
        <dbReference type="Proteomes" id="UP001229251"/>
    </source>
</evidence>
<dbReference type="GO" id="GO:0005886">
    <property type="term" value="C:plasma membrane"/>
    <property type="evidence" value="ECO:0007669"/>
    <property type="project" value="UniProtKB-SubCell"/>
</dbReference>
<comment type="caution">
    <text evidence="7">The sequence shown here is derived from an EMBL/GenBank/DDBJ whole genome shotgun (WGS) entry which is preliminary data.</text>
</comment>
<keyword evidence="5 6" id="KW-0472">Membrane</keyword>
<name>A0AAJ1Q643_9LACT</name>
<dbReference type="InterPro" id="IPR001851">
    <property type="entry name" value="ABC_transp_permease"/>
</dbReference>
<dbReference type="PANTHER" id="PTHR32196:SF18">
    <property type="entry name" value="GALACTOSE_METHYL GALACTOSIDE IMPORT PERMEASE PROTEIN MGLC"/>
    <property type="match status" value="1"/>
</dbReference>
<comment type="subcellular location">
    <subcellularLocation>
        <location evidence="1">Cell membrane</location>
        <topology evidence="1">Multi-pass membrane protein</topology>
    </subcellularLocation>
</comment>